<dbReference type="Gene3D" id="2.180.10.10">
    <property type="entry name" value="RHS repeat-associated core"/>
    <property type="match status" value="1"/>
</dbReference>
<dbReference type="AlphaFoldDB" id="A0A644ZEE3"/>
<proteinExistence type="predicted"/>
<organism evidence="1">
    <name type="scientific">bioreactor metagenome</name>
    <dbReference type="NCBI Taxonomy" id="1076179"/>
    <lineage>
        <taxon>unclassified sequences</taxon>
        <taxon>metagenomes</taxon>
        <taxon>ecological metagenomes</taxon>
    </lineage>
</organism>
<name>A0A644ZEE3_9ZZZZ</name>
<accession>A0A644ZEE3</accession>
<comment type="caution">
    <text evidence="1">The sequence shown here is derived from an EMBL/GenBank/DDBJ whole genome shotgun (WGS) entry which is preliminary data.</text>
</comment>
<sequence length="79" mass="8878">MAEKYYSISPYAYCANNPILFIDPDGMQLKGVSKDDANKMHEDINTVFADDKFSGFKSLITKTPKKETEILLTKLTLGL</sequence>
<protein>
    <recommendedName>
        <fullName evidence="2">RHS repeat-associated core domain-containing protein</fullName>
    </recommendedName>
</protein>
<evidence type="ECO:0008006" key="2">
    <source>
        <dbReference type="Google" id="ProtNLM"/>
    </source>
</evidence>
<reference evidence="1" key="1">
    <citation type="submission" date="2019-08" db="EMBL/GenBank/DDBJ databases">
        <authorList>
            <person name="Kucharzyk K."/>
            <person name="Murdoch R.W."/>
            <person name="Higgins S."/>
            <person name="Loffler F."/>
        </authorList>
    </citation>
    <scope>NUCLEOTIDE SEQUENCE</scope>
</reference>
<dbReference type="EMBL" id="VSSQ01008225">
    <property type="protein sequence ID" value="MPM38261.1"/>
    <property type="molecule type" value="Genomic_DNA"/>
</dbReference>
<gene>
    <name evidence="1" type="ORF">SDC9_84890</name>
</gene>
<evidence type="ECO:0000313" key="1">
    <source>
        <dbReference type="EMBL" id="MPM38261.1"/>
    </source>
</evidence>